<feature type="region of interest" description="Disordered" evidence="1">
    <location>
        <begin position="150"/>
        <end position="181"/>
    </location>
</feature>
<reference evidence="2 3" key="1">
    <citation type="journal article" date="2013" name="PLoS ONE">
        <title>Cultivation and Complete Genome Sequencing of Gloeobacter kilaueensis sp. nov., from a Lava Cave in Kilauea Caldera, Hawai'i.</title>
        <authorList>
            <person name="Saw J.H."/>
            <person name="Schatz M."/>
            <person name="Brown M.V."/>
            <person name="Kunkel D.D."/>
            <person name="Foster J.S."/>
            <person name="Shick H."/>
            <person name="Christensen S."/>
            <person name="Hou S."/>
            <person name="Wan X."/>
            <person name="Donachie S.P."/>
        </authorList>
    </citation>
    <scope>NUCLEOTIDE SEQUENCE [LARGE SCALE GENOMIC DNA]</scope>
    <source>
        <strain evidence="3">JS</strain>
    </source>
</reference>
<evidence type="ECO:0000313" key="3">
    <source>
        <dbReference type="Proteomes" id="UP000017396"/>
    </source>
</evidence>
<name>U5QEW7_GLOK1</name>
<feature type="region of interest" description="Disordered" evidence="1">
    <location>
        <begin position="266"/>
        <end position="400"/>
    </location>
</feature>
<proteinExistence type="predicted"/>
<feature type="compositionally biased region" description="Basic and acidic residues" evidence="1">
    <location>
        <begin position="352"/>
        <end position="362"/>
    </location>
</feature>
<gene>
    <name evidence="2" type="ORF">GKIL_1215</name>
</gene>
<dbReference type="OrthoDB" id="9985228at2"/>
<dbReference type="Proteomes" id="UP000017396">
    <property type="component" value="Chromosome"/>
</dbReference>
<sequence>MNEANFFEGEQEYSAAGADEEQYAAADFDDEQEDPADNEEEEQPYAVADGYSEAQADLQGYDQSEQFDGDGGQSDYGFVTDAGYGQDLGASQDDGASDFSYGNAWDNDSSALLGQPGTDFEASADSYGYIKDGGYYTADLFGERQGAGFEDFSDTYSRQDGNDNGIDSSGEQQNTSFGSVIDGYSYNYDNSALFDGQQSVDSGSGVDNYGYGQQEDNNGYASTAYTPDGEASYNLMGSQELTGYGQSDNSADYSVANSSWGEWNAFRDGQGGIADDSTGTNPALDETPDIRDPSVSYIGGAASGTTEQSSTTPFAGQIAGRPPVGPNGYPDDQTCKTLNEIEKKYPPSPQQKRREQEKREWDQVLMPGAGGLLGSVAGGGTGAAGGTLAGGPLGGTVGGLAGGAIGGLAGALAGESARQDKWWIIDANDYCRQNGTQAPWTKPENPQSLK</sequence>
<evidence type="ECO:0008006" key="4">
    <source>
        <dbReference type="Google" id="ProtNLM"/>
    </source>
</evidence>
<dbReference type="KEGG" id="glj:GKIL_1215"/>
<keyword evidence="3" id="KW-1185">Reference proteome</keyword>
<feature type="compositionally biased region" description="Polar residues" evidence="1">
    <location>
        <begin position="303"/>
        <end position="314"/>
    </location>
</feature>
<dbReference type="AlphaFoldDB" id="U5QEW7"/>
<accession>U5QEW7</accession>
<dbReference type="HOGENOM" id="CLU_608022_0_0_3"/>
<evidence type="ECO:0000256" key="1">
    <source>
        <dbReference type="SAM" id="MobiDB-lite"/>
    </source>
</evidence>
<protein>
    <recommendedName>
        <fullName evidence="4">Glycine zipper domain-containing protein</fullName>
    </recommendedName>
</protein>
<evidence type="ECO:0000313" key="2">
    <source>
        <dbReference type="EMBL" id="AGY57461.1"/>
    </source>
</evidence>
<feature type="compositionally biased region" description="Gly residues" evidence="1">
    <location>
        <begin position="368"/>
        <end position="400"/>
    </location>
</feature>
<feature type="region of interest" description="Disordered" evidence="1">
    <location>
        <begin position="1"/>
        <end position="102"/>
    </location>
</feature>
<feature type="compositionally biased region" description="Polar residues" evidence="1">
    <location>
        <begin position="165"/>
        <end position="178"/>
    </location>
</feature>
<dbReference type="RefSeq" id="WP_023172547.1">
    <property type="nucleotide sequence ID" value="NC_022600.1"/>
</dbReference>
<feature type="compositionally biased region" description="Polar residues" evidence="1">
    <location>
        <begin position="214"/>
        <end position="225"/>
    </location>
</feature>
<dbReference type="EMBL" id="CP003587">
    <property type="protein sequence ID" value="AGY57461.1"/>
    <property type="molecule type" value="Genomic_DNA"/>
</dbReference>
<dbReference type="PATRIC" id="fig|1183438.3.peg.1197"/>
<feature type="region of interest" description="Disordered" evidence="1">
    <location>
        <begin position="198"/>
        <end position="225"/>
    </location>
</feature>
<feature type="compositionally biased region" description="Acidic residues" evidence="1">
    <location>
        <begin position="18"/>
        <end position="43"/>
    </location>
</feature>
<organism evidence="2 3">
    <name type="scientific">Gloeobacter kilaueensis (strain ATCC BAA-2537 / CCAP 1431/1 / ULC 316 / JS1)</name>
    <dbReference type="NCBI Taxonomy" id="1183438"/>
    <lineage>
        <taxon>Bacteria</taxon>
        <taxon>Bacillati</taxon>
        <taxon>Cyanobacteriota</taxon>
        <taxon>Cyanophyceae</taxon>
        <taxon>Gloeobacterales</taxon>
        <taxon>Gloeobacteraceae</taxon>
        <taxon>Gloeobacter</taxon>
    </lineage>
</organism>